<organism evidence="2 3">
    <name type="scientific">Eutrema salsugineum</name>
    <name type="common">Saltwater cress</name>
    <name type="synonym">Sisymbrium salsugineum</name>
    <dbReference type="NCBI Taxonomy" id="72664"/>
    <lineage>
        <taxon>Eukaryota</taxon>
        <taxon>Viridiplantae</taxon>
        <taxon>Streptophyta</taxon>
        <taxon>Embryophyta</taxon>
        <taxon>Tracheophyta</taxon>
        <taxon>Spermatophyta</taxon>
        <taxon>Magnoliopsida</taxon>
        <taxon>eudicotyledons</taxon>
        <taxon>Gunneridae</taxon>
        <taxon>Pentapetalae</taxon>
        <taxon>rosids</taxon>
        <taxon>malvids</taxon>
        <taxon>Brassicales</taxon>
        <taxon>Brassicaceae</taxon>
        <taxon>Eutremeae</taxon>
        <taxon>Eutrema</taxon>
    </lineage>
</organism>
<dbReference type="InterPro" id="IPR055294">
    <property type="entry name" value="FBL60-like"/>
</dbReference>
<accession>V4MNV6</accession>
<feature type="domain" description="F-box" evidence="1">
    <location>
        <begin position="3"/>
        <end position="51"/>
    </location>
</feature>
<dbReference type="Pfam" id="PF00646">
    <property type="entry name" value="F-box"/>
    <property type="match status" value="1"/>
</dbReference>
<dbReference type="InterPro" id="IPR036047">
    <property type="entry name" value="F-box-like_dom_sf"/>
</dbReference>
<dbReference type="Gramene" id="ESQ54653">
    <property type="protein sequence ID" value="ESQ54653"/>
    <property type="gene ID" value="EUTSA_v10025404mg"/>
</dbReference>
<dbReference type="InterPro" id="IPR001810">
    <property type="entry name" value="F-box_dom"/>
</dbReference>
<evidence type="ECO:0000259" key="1">
    <source>
        <dbReference type="PROSITE" id="PS50181"/>
    </source>
</evidence>
<gene>
    <name evidence="2" type="ORF">EUTSA_v10025404mg</name>
</gene>
<dbReference type="InterPro" id="IPR053781">
    <property type="entry name" value="F-box_AtFBL13-like"/>
</dbReference>
<evidence type="ECO:0000313" key="2">
    <source>
        <dbReference type="EMBL" id="ESQ54653.1"/>
    </source>
</evidence>
<reference evidence="2 3" key="1">
    <citation type="journal article" date="2013" name="Front. Plant Sci.">
        <title>The Reference Genome of the Halophytic Plant Eutrema salsugineum.</title>
        <authorList>
            <person name="Yang R."/>
            <person name="Jarvis D.E."/>
            <person name="Chen H."/>
            <person name="Beilstein M.A."/>
            <person name="Grimwood J."/>
            <person name="Jenkins J."/>
            <person name="Shu S."/>
            <person name="Prochnik S."/>
            <person name="Xin M."/>
            <person name="Ma C."/>
            <person name="Schmutz J."/>
            <person name="Wing R.A."/>
            <person name="Mitchell-Olds T."/>
            <person name="Schumaker K.S."/>
            <person name="Wang X."/>
        </authorList>
    </citation>
    <scope>NUCLEOTIDE SEQUENCE [LARGE SCALE GENOMIC DNA]</scope>
</reference>
<dbReference type="CDD" id="cd22160">
    <property type="entry name" value="F-box_AtFBL13-like"/>
    <property type="match status" value="1"/>
</dbReference>
<dbReference type="SUPFAM" id="SSF81383">
    <property type="entry name" value="F-box domain"/>
    <property type="match status" value="1"/>
</dbReference>
<protein>
    <recommendedName>
        <fullName evidence="1">F-box domain-containing protein</fullName>
    </recommendedName>
</protein>
<dbReference type="PANTHER" id="PTHR31293">
    <property type="entry name" value="RNI-LIKE SUPERFAMILY PROTEIN"/>
    <property type="match status" value="1"/>
</dbReference>
<dbReference type="PANTHER" id="PTHR31293:SF22">
    <property type="entry name" value="BNAC06G06520D PROTEIN"/>
    <property type="match status" value="1"/>
</dbReference>
<dbReference type="Proteomes" id="UP000030689">
    <property type="component" value="Unassembled WGS sequence"/>
</dbReference>
<proteinExistence type="predicted"/>
<keyword evidence="3" id="KW-1185">Reference proteome</keyword>
<evidence type="ECO:0000313" key="3">
    <source>
        <dbReference type="Proteomes" id="UP000030689"/>
    </source>
</evidence>
<dbReference type="AlphaFoldDB" id="V4MNV6"/>
<dbReference type="EMBL" id="KI517384">
    <property type="protein sequence ID" value="ESQ54653.1"/>
    <property type="molecule type" value="Genomic_DNA"/>
</dbReference>
<dbReference type="PROSITE" id="PS50181">
    <property type="entry name" value="FBOX"/>
    <property type="match status" value="1"/>
</dbReference>
<sequence length="297" mass="33621">MATDRISNLPDEILGKILSLIPTKLAASTAVLSKRWMNLLPLVDSLDFDESMLLYPDRKDGEEEPTSIESRRRRRHRFSDFVDKTLDLLSNSTIKKFSLICDYEDDESRVNCWIRTALGRGSVELNLKSNFSIGIDSEFFTSNTLVKLTITDKFCLEGRRLPLGGVFFPALKTLTLVSVAFISPKMHQLFIEGCPALEDLFICVWTGYLSTPYVKRLTITSDFDDDFELRGLTLKTKSLVYLDYSSYVAAHYFVDLDSLVEARLDLRLYGLDDDGCPDFNEICGDISTLIEGVSLLL</sequence>
<name>V4MNV6_EUTSA</name>
<dbReference type="KEGG" id="eus:EUTSA_v10025404mg"/>